<comment type="caution">
    <text evidence="2">The sequence shown here is derived from an EMBL/GenBank/DDBJ whole genome shotgun (WGS) entry which is preliminary data.</text>
</comment>
<dbReference type="EMBL" id="BMKM01000007">
    <property type="protein sequence ID" value="GGE27294.1"/>
    <property type="molecule type" value="Genomic_DNA"/>
</dbReference>
<dbReference type="InterPro" id="IPR036291">
    <property type="entry name" value="NAD(P)-bd_dom_sf"/>
</dbReference>
<accession>A0A8H9G489</accession>
<dbReference type="InterPro" id="IPR016040">
    <property type="entry name" value="NAD(P)-bd_dom"/>
</dbReference>
<dbReference type="SUPFAM" id="SSF51735">
    <property type="entry name" value="NAD(P)-binding Rossmann-fold domains"/>
    <property type="match status" value="1"/>
</dbReference>
<dbReference type="Gene3D" id="3.40.50.720">
    <property type="entry name" value="NAD(P)-binding Rossmann-like Domain"/>
    <property type="match status" value="1"/>
</dbReference>
<dbReference type="Pfam" id="PF13460">
    <property type="entry name" value="NAD_binding_10"/>
    <property type="match status" value="1"/>
</dbReference>
<protein>
    <recommendedName>
        <fullName evidence="1">NAD(P)-binding domain-containing protein</fullName>
    </recommendedName>
</protein>
<dbReference type="PANTHER" id="PTHR43355:SF2">
    <property type="entry name" value="FLAVIN REDUCTASE (NADPH)"/>
    <property type="match status" value="1"/>
</dbReference>
<gene>
    <name evidence="2" type="ORF">GCM10011516_26210</name>
</gene>
<dbReference type="GO" id="GO:0016646">
    <property type="term" value="F:oxidoreductase activity, acting on the CH-NH group of donors, NAD or NADP as acceptor"/>
    <property type="evidence" value="ECO:0007669"/>
    <property type="project" value="TreeGrafter"/>
</dbReference>
<sequence length="230" mass="25761">METQPVFFNQKLYTMKVALIGATGYVGSHILEELIQRNFEVTAIARHVDDIKDKQNVIAVQMDVMHDTSLGSALNGNDVVISAFNAGWTNPEIYDDYLEGSRHILKELKETGIKRFIVIGGAGSLLDENDNRLVDDPKFPKEIKPGALAAADFYEIIQREDELDWTFLSPAIEMNPSAKGSRTGKYRTGTDHPVFDHDGHSMISVEDLAVAIVDEIENKKFIKKRFTVGY</sequence>
<keyword evidence="3" id="KW-1185">Reference proteome</keyword>
<evidence type="ECO:0000313" key="2">
    <source>
        <dbReference type="EMBL" id="GGE27294.1"/>
    </source>
</evidence>
<organism evidence="2 3">
    <name type="scientific">Sphingobacterium cellulitidis</name>
    <dbReference type="NCBI Taxonomy" id="1768011"/>
    <lineage>
        <taxon>Bacteria</taxon>
        <taxon>Pseudomonadati</taxon>
        <taxon>Bacteroidota</taxon>
        <taxon>Sphingobacteriia</taxon>
        <taxon>Sphingobacteriales</taxon>
        <taxon>Sphingobacteriaceae</taxon>
        <taxon>Sphingobacterium</taxon>
    </lineage>
</organism>
<dbReference type="InterPro" id="IPR051606">
    <property type="entry name" value="Polyketide_Oxido-like"/>
</dbReference>
<evidence type="ECO:0000313" key="3">
    <source>
        <dbReference type="Proteomes" id="UP000614460"/>
    </source>
</evidence>
<evidence type="ECO:0000259" key="1">
    <source>
        <dbReference type="Pfam" id="PF13460"/>
    </source>
</evidence>
<feature type="domain" description="NAD(P)-binding" evidence="1">
    <location>
        <begin position="21"/>
        <end position="218"/>
    </location>
</feature>
<dbReference type="PANTHER" id="PTHR43355">
    <property type="entry name" value="FLAVIN REDUCTASE (NADPH)"/>
    <property type="match status" value="1"/>
</dbReference>
<proteinExistence type="predicted"/>
<dbReference type="CDD" id="cd05244">
    <property type="entry name" value="BVR-B_like_SDR_a"/>
    <property type="match status" value="1"/>
</dbReference>
<name>A0A8H9G489_9SPHI</name>
<dbReference type="AlphaFoldDB" id="A0A8H9G489"/>
<reference evidence="2" key="1">
    <citation type="journal article" date="2014" name="Int. J. Syst. Evol. Microbiol.">
        <title>Complete genome sequence of Corynebacterium casei LMG S-19264T (=DSM 44701T), isolated from a smear-ripened cheese.</title>
        <authorList>
            <consortium name="US DOE Joint Genome Institute (JGI-PGF)"/>
            <person name="Walter F."/>
            <person name="Albersmeier A."/>
            <person name="Kalinowski J."/>
            <person name="Ruckert C."/>
        </authorList>
    </citation>
    <scope>NUCLEOTIDE SEQUENCE</scope>
    <source>
        <strain evidence="2">CGMCC 1.15966</strain>
    </source>
</reference>
<dbReference type="Proteomes" id="UP000614460">
    <property type="component" value="Unassembled WGS sequence"/>
</dbReference>
<reference evidence="2" key="2">
    <citation type="submission" date="2020-09" db="EMBL/GenBank/DDBJ databases">
        <authorList>
            <person name="Sun Q."/>
            <person name="Zhou Y."/>
        </authorList>
    </citation>
    <scope>NUCLEOTIDE SEQUENCE</scope>
    <source>
        <strain evidence="2">CGMCC 1.15966</strain>
    </source>
</reference>